<comment type="caution">
    <text evidence="5">The sequence shown here is derived from an EMBL/GenBank/DDBJ whole genome shotgun (WGS) entry which is preliminary data.</text>
</comment>
<dbReference type="SUPFAM" id="SSF54909">
    <property type="entry name" value="Dimeric alpha+beta barrel"/>
    <property type="match status" value="1"/>
</dbReference>
<feature type="domain" description="HTH asnC-type" evidence="4">
    <location>
        <begin position="1"/>
        <end position="62"/>
    </location>
</feature>
<dbReference type="InterPro" id="IPR011991">
    <property type="entry name" value="ArsR-like_HTH"/>
</dbReference>
<dbReference type="SUPFAM" id="SSF46785">
    <property type="entry name" value="Winged helix' DNA-binding domain"/>
    <property type="match status" value="1"/>
</dbReference>
<dbReference type="CDD" id="cd00090">
    <property type="entry name" value="HTH_ARSR"/>
    <property type="match status" value="1"/>
</dbReference>
<keyword evidence="3" id="KW-0804">Transcription</keyword>
<dbReference type="PROSITE" id="PS50956">
    <property type="entry name" value="HTH_ASNC_2"/>
    <property type="match status" value="1"/>
</dbReference>
<dbReference type="Gene3D" id="1.10.10.10">
    <property type="entry name" value="Winged helix-like DNA-binding domain superfamily/Winged helix DNA-binding domain"/>
    <property type="match status" value="1"/>
</dbReference>
<protein>
    <submittedName>
        <fullName evidence="5">Transcriptional regulator</fullName>
    </submittedName>
</protein>
<keyword evidence="1" id="KW-0805">Transcription regulation</keyword>
<evidence type="ECO:0000313" key="5">
    <source>
        <dbReference type="EMBL" id="OYR62898.1"/>
    </source>
</evidence>
<dbReference type="InterPro" id="IPR011008">
    <property type="entry name" value="Dimeric_a/b-barrel"/>
</dbReference>
<evidence type="ECO:0000256" key="2">
    <source>
        <dbReference type="ARBA" id="ARBA00023125"/>
    </source>
</evidence>
<dbReference type="Proteomes" id="UP000216409">
    <property type="component" value="Unassembled WGS sequence"/>
</dbReference>
<dbReference type="GO" id="GO:0043200">
    <property type="term" value="P:response to amino acid"/>
    <property type="evidence" value="ECO:0007669"/>
    <property type="project" value="TreeGrafter"/>
</dbReference>
<dbReference type="SMART" id="SM00344">
    <property type="entry name" value="HTH_ASNC"/>
    <property type="match status" value="1"/>
</dbReference>
<dbReference type="RefSeq" id="WP_094579761.1">
    <property type="nucleotide sequence ID" value="NZ_NHOW01000049.1"/>
</dbReference>
<sequence length="160" mass="17801">MDEKDIQILKSLEDLETTSTEAVSDATGIPLSTIHYRLNNLRDAGIITNERLDLDLDEFGLGVTILVQIFTKDDQSHTESGQAIAGIEGVTKVFFTMGSTDFIALARLPNSDSVERLISDFEALDEVARTDSTFVIERELDSHYPLQQYSEETLVEEVGE</sequence>
<proteinExistence type="predicted"/>
<dbReference type="InterPro" id="IPR036388">
    <property type="entry name" value="WH-like_DNA-bd_sf"/>
</dbReference>
<dbReference type="EMBL" id="NHOW01000049">
    <property type="protein sequence ID" value="OYR62898.1"/>
    <property type="molecule type" value="Genomic_DNA"/>
</dbReference>
<dbReference type="InterPro" id="IPR019887">
    <property type="entry name" value="Tscrpt_reg_AsnC/Lrp_C"/>
</dbReference>
<dbReference type="InterPro" id="IPR000485">
    <property type="entry name" value="AsnC-type_HTH_dom"/>
</dbReference>
<evidence type="ECO:0000256" key="1">
    <source>
        <dbReference type="ARBA" id="ARBA00023015"/>
    </source>
</evidence>
<keyword evidence="2" id="KW-0238">DNA-binding</keyword>
<dbReference type="Pfam" id="PF13412">
    <property type="entry name" value="HTH_24"/>
    <property type="match status" value="1"/>
</dbReference>
<dbReference type="InterPro" id="IPR036390">
    <property type="entry name" value="WH_DNA-bd_sf"/>
</dbReference>
<evidence type="ECO:0000256" key="3">
    <source>
        <dbReference type="ARBA" id="ARBA00023163"/>
    </source>
</evidence>
<accession>A0A256J260</accession>
<dbReference type="InterPro" id="IPR019888">
    <property type="entry name" value="Tscrpt_reg_AsnC-like"/>
</dbReference>
<dbReference type="GO" id="GO:0005829">
    <property type="term" value="C:cytosol"/>
    <property type="evidence" value="ECO:0007669"/>
    <property type="project" value="TreeGrafter"/>
</dbReference>
<dbReference type="Pfam" id="PF01037">
    <property type="entry name" value="AsnC_trans_reg"/>
    <property type="match status" value="1"/>
</dbReference>
<reference evidence="5 6" key="1">
    <citation type="journal article" date="2014" name="Front. Microbiol.">
        <title>Population and genomic analysis of the genus Halorubrum.</title>
        <authorList>
            <person name="Fullmer M.S."/>
            <person name="Soucy S.M."/>
            <person name="Swithers K.S."/>
            <person name="Makkay A.M."/>
            <person name="Wheeler R."/>
            <person name="Ventosa A."/>
            <person name="Gogarten J.P."/>
            <person name="Papke R.T."/>
        </authorList>
    </citation>
    <scope>NUCLEOTIDE SEQUENCE [LARGE SCALE GENOMIC DNA]</scope>
    <source>
        <strain evidence="5 6">LD3</strain>
    </source>
</reference>
<dbReference type="AlphaFoldDB" id="A0A256J260"/>
<name>A0A256J260_HALEZ</name>
<organism evidence="5 6">
    <name type="scientific">Halorubrum ezzemoulense</name>
    <name type="common">Halorubrum chaoviator</name>
    <dbReference type="NCBI Taxonomy" id="337243"/>
    <lineage>
        <taxon>Archaea</taxon>
        <taxon>Methanobacteriati</taxon>
        <taxon>Methanobacteriota</taxon>
        <taxon>Stenosarchaea group</taxon>
        <taxon>Halobacteria</taxon>
        <taxon>Halobacteriales</taxon>
        <taxon>Haloferacaceae</taxon>
        <taxon>Halorubrum</taxon>
    </lineage>
</organism>
<evidence type="ECO:0000259" key="4">
    <source>
        <dbReference type="PROSITE" id="PS50956"/>
    </source>
</evidence>
<dbReference type="Gene3D" id="3.30.70.920">
    <property type="match status" value="1"/>
</dbReference>
<dbReference type="PANTHER" id="PTHR30154:SF34">
    <property type="entry name" value="TRANSCRIPTIONAL REGULATOR AZLB"/>
    <property type="match status" value="1"/>
</dbReference>
<evidence type="ECO:0000313" key="6">
    <source>
        <dbReference type="Proteomes" id="UP000216409"/>
    </source>
</evidence>
<dbReference type="PANTHER" id="PTHR30154">
    <property type="entry name" value="LEUCINE-RESPONSIVE REGULATORY PROTEIN"/>
    <property type="match status" value="1"/>
</dbReference>
<gene>
    <name evidence="5" type="ORF">DJ83_04115</name>
</gene>
<dbReference type="GO" id="GO:0043565">
    <property type="term" value="F:sequence-specific DNA binding"/>
    <property type="evidence" value="ECO:0007669"/>
    <property type="project" value="InterPro"/>
</dbReference>